<name>A0A9W8YCL7_9PLEO</name>
<dbReference type="PANTHER" id="PTHR10543">
    <property type="entry name" value="BETA-CAROTENE DIOXYGENASE"/>
    <property type="match status" value="1"/>
</dbReference>
<evidence type="ECO:0000313" key="6">
    <source>
        <dbReference type="EMBL" id="KAJ4373309.1"/>
    </source>
</evidence>
<evidence type="ECO:0000256" key="5">
    <source>
        <dbReference type="PIRSR" id="PIRSR604294-1"/>
    </source>
</evidence>
<comment type="cofactor">
    <cofactor evidence="5">
        <name>Fe(2+)</name>
        <dbReference type="ChEBI" id="CHEBI:29033"/>
    </cofactor>
    <text evidence="5">Binds 1 Fe(2+) ion per subunit.</text>
</comment>
<keyword evidence="7" id="KW-1185">Reference proteome</keyword>
<evidence type="ECO:0000256" key="3">
    <source>
        <dbReference type="ARBA" id="ARBA00023002"/>
    </source>
</evidence>
<reference evidence="6" key="1">
    <citation type="submission" date="2022-10" db="EMBL/GenBank/DDBJ databases">
        <title>Tapping the CABI collections for fungal endophytes: first genome assemblies for Collariella, Neodidymelliopsis, Ascochyta clinopodiicola, Didymella pomorum, Didymosphaeria variabile, Neocosmospora piperis and Neocucurbitaria cava.</title>
        <authorList>
            <person name="Hill R."/>
        </authorList>
    </citation>
    <scope>NUCLEOTIDE SEQUENCE</scope>
    <source>
        <strain evidence="6">IMI 356814</strain>
    </source>
</reference>
<accession>A0A9W8YCL7</accession>
<keyword evidence="3" id="KW-0560">Oxidoreductase</keyword>
<evidence type="ECO:0000313" key="7">
    <source>
        <dbReference type="Proteomes" id="UP001140560"/>
    </source>
</evidence>
<sequence>MVAATADSWPNDSGFDTSYEEHEPVELTVKGNIPHYAAGVLYRTGPLGYKAKTDDGKTWAAKHWFDGFSCVHRFQIDFPEQNSPAKVQYRSRRTVDEYLEIVRKTGKLDSITFASKRDPCESFFKKVMSIFQASNARNAKNVGVTLSINMPGGGYVKNPEKPSINGHTNHIETLHAKTDAFLLKKIDPETLEPLGIATQKILHPDLKGPMSAAHAKSDPNTGDIFNFNLDLGYNSTYRVFRTSAATGKTDILATFKGKPAYIHSLFLTENYVVLCVWNSHITWSGISILYNKNIADAIAPFDLKSKATWYVVDRKDGKGLVATYESDPFFCFHSVNAWEEPNETDPKKTDIITELSMFENTDVIHRFYYDNLVSSIANPEYEGKKRLSCLPMQAQFRLSSVDARVHAGKPLPAELLFQADKMISMELPTINPSYLTRRHRFSYGCADRLKSSFMDGIVKFDNTSQQSIFWEVEGHTPGEPIFVADPEGQAEDDGVLLTVVLDGFVERSYLLVLDARDLKEVGRAEMSGPMSFGFHGAYKSMSRKYAGDV</sequence>
<dbReference type="AlphaFoldDB" id="A0A9W8YCL7"/>
<feature type="binding site" evidence="5">
    <location>
        <position position="333"/>
    </location>
    <ligand>
        <name>Fe cation</name>
        <dbReference type="ChEBI" id="CHEBI:24875"/>
        <note>catalytic</note>
    </ligand>
</feature>
<comment type="similarity">
    <text evidence="1">Belongs to the carotenoid oxygenase family.</text>
</comment>
<feature type="binding site" evidence="5">
    <location>
        <position position="214"/>
    </location>
    <ligand>
        <name>Fe cation</name>
        <dbReference type="ChEBI" id="CHEBI:24875"/>
        <note>catalytic</note>
    </ligand>
</feature>
<evidence type="ECO:0000256" key="1">
    <source>
        <dbReference type="ARBA" id="ARBA00006787"/>
    </source>
</evidence>
<evidence type="ECO:0000256" key="4">
    <source>
        <dbReference type="ARBA" id="ARBA00023004"/>
    </source>
</evidence>
<dbReference type="OrthoDB" id="407010at2759"/>
<evidence type="ECO:0000256" key="2">
    <source>
        <dbReference type="ARBA" id="ARBA00022723"/>
    </source>
</evidence>
<dbReference type="PANTHER" id="PTHR10543:SF24">
    <property type="entry name" value="CAROTENOID ISOMEROOXYGENASE"/>
    <property type="match status" value="1"/>
</dbReference>
<dbReference type="InterPro" id="IPR004294">
    <property type="entry name" value="Carotenoid_Oase"/>
</dbReference>
<dbReference type="EMBL" id="JAPEUY010000005">
    <property type="protein sequence ID" value="KAJ4373309.1"/>
    <property type="molecule type" value="Genomic_DNA"/>
</dbReference>
<organism evidence="6 7">
    <name type="scientific">Neocucurbitaria cava</name>
    <dbReference type="NCBI Taxonomy" id="798079"/>
    <lineage>
        <taxon>Eukaryota</taxon>
        <taxon>Fungi</taxon>
        <taxon>Dikarya</taxon>
        <taxon>Ascomycota</taxon>
        <taxon>Pezizomycotina</taxon>
        <taxon>Dothideomycetes</taxon>
        <taxon>Pleosporomycetidae</taxon>
        <taxon>Pleosporales</taxon>
        <taxon>Pleosporineae</taxon>
        <taxon>Cucurbitariaceae</taxon>
        <taxon>Neocucurbitaria</taxon>
    </lineage>
</organism>
<dbReference type="Pfam" id="PF03055">
    <property type="entry name" value="RPE65"/>
    <property type="match status" value="1"/>
</dbReference>
<dbReference type="GO" id="GO:0016121">
    <property type="term" value="P:carotene catabolic process"/>
    <property type="evidence" value="ECO:0007669"/>
    <property type="project" value="TreeGrafter"/>
</dbReference>
<comment type="caution">
    <text evidence="6">The sequence shown here is derived from an EMBL/GenBank/DDBJ whole genome shotgun (WGS) entry which is preliminary data.</text>
</comment>
<dbReference type="GO" id="GO:0046872">
    <property type="term" value="F:metal ion binding"/>
    <property type="evidence" value="ECO:0007669"/>
    <property type="project" value="UniProtKB-KW"/>
</dbReference>
<proteinExistence type="inferred from homology"/>
<feature type="binding site" evidence="5">
    <location>
        <position position="263"/>
    </location>
    <ligand>
        <name>Fe cation</name>
        <dbReference type="ChEBI" id="CHEBI:24875"/>
        <note>catalytic</note>
    </ligand>
</feature>
<gene>
    <name evidence="6" type="ORF">N0V83_003603</name>
</gene>
<protein>
    <submittedName>
        <fullName evidence="6">Uncharacterized protein</fullName>
    </submittedName>
</protein>
<dbReference type="GO" id="GO:0010436">
    <property type="term" value="F:carotenoid dioxygenase activity"/>
    <property type="evidence" value="ECO:0007669"/>
    <property type="project" value="TreeGrafter"/>
</dbReference>
<feature type="binding site" evidence="5">
    <location>
        <position position="535"/>
    </location>
    <ligand>
        <name>Fe cation</name>
        <dbReference type="ChEBI" id="CHEBI:24875"/>
        <note>catalytic</note>
    </ligand>
</feature>
<dbReference type="Proteomes" id="UP001140560">
    <property type="component" value="Unassembled WGS sequence"/>
</dbReference>
<keyword evidence="2 5" id="KW-0479">Metal-binding</keyword>
<keyword evidence="4 5" id="KW-0408">Iron</keyword>